<evidence type="ECO:0000256" key="3">
    <source>
        <dbReference type="ARBA" id="ARBA00022898"/>
    </source>
</evidence>
<reference evidence="7 8" key="1">
    <citation type="submission" date="2016-07" db="EMBL/GenBank/DDBJ databases">
        <title>Draft Genome Sequence of Methylophaga muralis Bur 1.</title>
        <authorList>
            <person name="Vasilenko O.V."/>
            <person name="Doronina N.V."/>
            <person name="Shmareva M.N."/>
            <person name="Tarlachkov S.V."/>
            <person name="Mustakhimov I."/>
            <person name="Trotsenko Y.A."/>
        </authorList>
    </citation>
    <scope>NUCLEOTIDE SEQUENCE [LARGE SCALE GENOMIC DNA]</scope>
    <source>
        <strain evidence="7 8">Bur 1</strain>
    </source>
</reference>
<name>A0A1E3GST1_9GAMM</name>
<proteinExistence type="inferred from homology"/>
<evidence type="ECO:0000313" key="7">
    <source>
        <dbReference type="EMBL" id="ODN66616.1"/>
    </source>
</evidence>
<dbReference type="Gene3D" id="3.90.1150.10">
    <property type="entry name" value="Aspartate Aminotransferase, domain 1"/>
    <property type="match status" value="1"/>
</dbReference>
<dbReference type="Pfam" id="PF00155">
    <property type="entry name" value="Aminotran_1_2"/>
    <property type="match status" value="1"/>
</dbReference>
<dbReference type="InterPro" id="IPR027619">
    <property type="entry name" value="C-S_lyase_PatB-like"/>
</dbReference>
<dbReference type="EC" id="4.4.1.13" evidence="2"/>
<dbReference type="STRING" id="291169.A9E74_01679"/>
<dbReference type="GO" id="GO:0030170">
    <property type="term" value="F:pyridoxal phosphate binding"/>
    <property type="evidence" value="ECO:0007669"/>
    <property type="project" value="InterPro"/>
</dbReference>
<sequence length="398" mass="44819">MTKIDFDQLIDRSGTNSLKYDARQRLFGRDDAIPLWVADMDFAAPKAVSQALSARAQHPVYGYSEYPDDLYLATQQWFLRRHHWHIEAEQILICPGVVPSLHATIMALTEKNDQVIAQPPVYFPFFSAVTETQRKLVLNPLILQNDLYQINFEQLAAQAADGAKMLLLCSPHNPGGRVWTESELQKLLEIARQFQLIIVSDEIHADLVFTGQKHIPLASLANDVPIITAVSASKTFNIAGLGMSMLIVQNSQHKKAIEAVFNSWHVSAANPFSIEATIAAYQQGDEWLDQLMIYLQQTYKWVEKFFAEHLPKIRVLPLQSTYLIWLDCQALQLDDKQLRTFFVQKAGVAMNPGLMFGEGGSGFMRMNIAAPMAVIQQACQQIVAAWEKAELADFKAQN</sequence>
<comment type="caution">
    <text evidence="7">The sequence shown here is derived from an EMBL/GenBank/DDBJ whole genome shotgun (WGS) entry which is preliminary data.</text>
</comment>
<organism evidence="7 8">
    <name type="scientific">Methylophaga muralis</name>
    <dbReference type="NCBI Taxonomy" id="291169"/>
    <lineage>
        <taxon>Bacteria</taxon>
        <taxon>Pseudomonadati</taxon>
        <taxon>Pseudomonadota</taxon>
        <taxon>Gammaproteobacteria</taxon>
        <taxon>Thiotrichales</taxon>
        <taxon>Piscirickettsiaceae</taxon>
        <taxon>Methylophaga</taxon>
    </lineage>
</organism>
<dbReference type="PATRIC" id="fig|291169.3.peg.1689"/>
<dbReference type="SUPFAM" id="SSF53383">
    <property type="entry name" value="PLP-dependent transferases"/>
    <property type="match status" value="1"/>
</dbReference>
<dbReference type="InterPro" id="IPR004839">
    <property type="entry name" value="Aminotransferase_I/II_large"/>
</dbReference>
<dbReference type="AlphaFoldDB" id="A0A1E3GST1"/>
<dbReference type="Gene3D" id="3.40.640.10">
    <property type="entry name" value="Type I PLP-dependent aspartate aminotransferase-like (Major domain)"/>
    <property type="match status" value="1"/>
</dbReference>
<dbReference type="InterPro" id="IPR015424">
    <property type="entry name" value="PyrdxlP-dep_Trfase"/>
</dbReference>
<protein>
    <recommendedName>
        <fullName evidence="2">cysteine-S-conjugate beta-lyase</fullName>
        <ecNumber evidence="2">4.4.1.13</ecNumber>
    </recommendedName>
</protein>
<evidence type="ECO:0000256" key="1">
    <source>
        <dbReference type="ARBA" id="ARBA00001933"/>
    </source>
</evidence>
<evidence type="ECO:0000256" key="2">
    <source>
        <dbReference type="ARBA" id="ARBA00012224"/>
    </source>
</evidence>
<dbReference type="InterPro" id="IPR015421">
    <property type="entry name" value="PyrdxlP-dep_Trfase_major"/>
</dbReference>
<dbReference type="Proteomes" id="UP000094379">
    <property type="component" value="Unassembled WGS sequence"/>
</dbReference>
<accession>A0A1E3GST1</accession>
<feature type="domain" description="Aminotransferase class I/classII large" evidence="6">
    <location>
        <begin position="35"/>
        <end position="382"/>
    </location>
</feature>
<keyword evidence="8" id="KW-1185">Reference proteome</keyword>
<evidence type="ECO:0000256" key="5">
    <source>
        <dbReference type="ARBA" id="ARBA00037974"/>
    </source>
</evidence>
<dbReference type="GO" id="GO:0047804">
    <property type="term" value="F:cysteine-S-conjugate beta-lyase activity"/>
    <property type="evidence" value="ECO:0007669"/>
    <property type="project" value="UniProtKB-EC"/>
</dbReference>
<dbReference type="NCBIfam" id="TIGR04350">
    <property type="entry name" value="C_S_lyase_PatB"/>
    <property type="match status" value="1"/>
</dbReference>
<keyword evidence="3" id="KW-0663">Pyridoxal phosphate</keyword>
<gene>
    <name evidence="7" type="primary">patB</name>
    <name evidence="7" type="ORF">A9E74_01679</name>
</gene>
<comment type="similarity">
    <text evidence="5">Belongs to the class-II pyridoxal-phosphate-dependent aminotransferase family. MalY/PatB cystathionine beta-lyase subfamily.</text>
</comment>
<keyword evidence="4 7" id="KW-0456">Lyase</keyword>
<dbReference type="PANTHER" id="PTHR43525:SF1">
    <property type="entry name" value="PROTEIN MALY"/>
    <property type="match status" value="1"/>
</dbReference>
<dbReference type="EMBL" id="MCRI01000016">
    <property type="protein sequence ID" value="ODN66616.1"/>
    <property type="molecule type" value="Genomic_DNA"/>
</dbReference>
<dbReference type="InterPro" id="IPR051798">
    <property type="entry name" value="Class-II_PLP-Dep_Aminotrans"/>
</dbReference>
<dbReference type="RefSeq" id="WP_069296125.1">
    <property type="nucleotide sequence ID" value="NZ_MCRI01000016.1"/>
</dbReference>
<dbReference type="InterPro" id="IPR015422">
    <property type="entry name" value="PyrdxlP-dep_Trfase_small"/>
</dbReference>
<evidence type="ECO:0000259" key="6">
    <source>
        <dbReference type="Pfam" id="PF00155"/>
    </source>
</evidence>
<dbReference type="PANTHER" id="PTHR43525">
    <property type="entry name" value="PROTEIN MALY"/>
    <property type="match status" value="1"/>
</dbReference>
<dbReference type="CDD" id="cd00609">
    <property type="entry name" value="AAT_like"/>
    <property type="match status" value="1"/>
</dbReference>
<comment type="cofactor">
    <cofactor evidence="1">
        <name>pyridoxal 5'-phosphate</name>
        <dbReference type="ChEBI" id="CHEBI:597326"/>
    </cofactor>
</comment>
<evidence type="ECO:0000313" key="8">
    <source>
        <dbReference type="Proteomes" id="UP000094379"/>
    </source>
</evidence>
<evidence type="ECO:0000256" key="4">
    <source>
        <dbReference type="ARBA" id="ARBA00023239"/>
    </source>
</evidence>